<dbReference type="HOGENOM" id="CLU_1428094_0_0_1"/>
<keyword evidence="1" id="KW-1133">Transmembrane helix</keyword>
<evidence type="ECO:0000256" key="1">
    <source>
        <dbReference type="SAM" id="Phobius"/>
    </source>
</evidence>
<evidence type="ECO:0000313" key="2">
    <source>
        <dbReference type="EMBL" id="KDR65907.1"/>
    </source>
</evidence>
<protein>
    <submittedName>
        <fullName evidence="2">Uncharacterized protein</fullName>
    </submittedName>
</protein>
<gene>
    <name evidence="2" type="ORF">GALMADRAFT_1214391</name>
</gene>
<evidence type="ECO:0000313" key="3">
    <source>
        <dbReference type="Proteomes" id="UP000027222"/>
    </source>
</evidence>
<dbReference type="Proteomes" id="UP000027222">
    <property type="component" value="Unassembled WGS sequence"/>
</dbReference>
<name>A0A067S7N2_GALM3</name>
<keyword evidence="3" id="KW-1185">Reference proteome</keyword>
<reference evidence="3" key="1">
    <citation type="journal article" date="2014" name="Proc. Natl. Acad. Sci. U.S.A.">
        <title>Extensive sampling of basidiomycete genomes demonstrates inadequacy of the white-rot/brown-rot paradigm for wood decay fungi.</title>
        <authorList>
            <person name="Riley R."/>
            <person name="Salamov A.A."/>
            <person name="Brown D.W."/>
            <person name="Nagy L.G."/>
            <person name="Floudas D."/>
            <person name="Held B.W."/>
            <person name="Levasseur A."/>
            <person name="Lombard V."/>
            <person name="Morin E."/>
            <person name="Otillar R."/>
            <person name="Lindquist E.A."/>
            <person name="Sun H."/>
            <person name="LaButti K.M."/>
            <person name="Schmutz J."/>
            <person name="Jabbour D."/>
            <person name="Luo H."/>
            <person name="Baker S.E."/>
            <person name="Pisabarro A.G."/>
            <person name="Walton J.D."/>
            <person name="Blanchette R.A."/>
            <person name="Henrissat B."/>
            <person name="Martin F."/>
            <person name="Cullen D."/>
            <person name="Hibbett D.S."/>
            <person name="Grigoriev I.V."/>
        </authorList>
    </citation>
    <scope>NUCLEOTIDE SEQUENCE [LARGE SCALE GENOMIC DNA]</scope>
    <source>
        <strain evidence="3">CBS 339.88</strain>
    </source>
</reference>
<keyword evidence="1" id="KW-0812">Transmembrane</keyword>
<keyword evidence="1" id="KW-0472">Membrane</keyword>
<organism evidence="2 3">
    <name type="scientific">Galerina marginata (strain CBS 339.88)</name>
    <dbReference type="NCBI Taxonomy" id="685588"/>
    <lineage>
        <taxon>Eukaryota</taxon>
        <taxon>Fungi</taxon>
        <taxon>Dikarya</taxon>
        <taxon>Basidiomycota</taxon>
        <taxon>Agaricomycotina</taxon>
        <taxon>Agaricomycetes</taxon>
        <taxon>Agaricomycetidae</taxon>
        <taxon>Agaricales</taxon>
        <taxon>Agaricineae</taxon>
        <taxon>Strophariaceae</taxon>
        <taxon>Galerina</taxon>
    </lineage>
</organism>
<dbReference type="EMBL" id="KL142430">
    <property type="protein sequence ID" value="KDR65907.1"/>
    <property type="molecule type" value="Genomic_DNA"/>
</dbReference>
<proteinExistence type="predicted"/>
<sequence length="190" mass="20903">MLIPFQRCFYSILGLILSAIVLSLSMLTYGHCILTAISSCYLGRSFLPSFLPLVSIFSFLPSHFRVSSRIDDRSPLFCPNHTLGVGPSRSSTIDYLPTLIHVMSRIHSIPLHSVSSLHHIHIIPIPASKGPLHMRTCTSLSPTTSSSAFKYIPSISHAPSLPPPLIKVPCHHAFKCKTTFLVPFLNSPTT</sequence>
<accession>A0A067S7N2</accession>
<dbReference type="AlphaFoldDB" id="A0A067S7N2"/>
<feature type="transmembrane region" description="Helical" evidence="1">
    <location>
        <begin position="9"/>
        <end position="29"/>
    </location>
</feature>